<dbReference type="InterPro" id="IPR027417">
    <property type="entry name" value="P-loop_NTPase"/>
</dbReference>
<dbReference type="Pfam" id="PF13476">
    <property type="entry name" value="AAA_23"/>
    <property type="match status" value="1"/>
</dbReference>
<evidence type="ECO:0000256" key="6">
    <source>
        <dbReference type="ARBA" id="ARBA00022840"/>
    </source>
</evidence>
<accession>A0A1T4W8X4</accession>
<reference evidence="12 13" key="1">
    <citation type="submission" date="2017-02" db="EMBL/GenBank/DDBJ databases">
        <authorList>
            <person name="Peterson S.W."/>
        </authorList>
    </citation>
    <scope>NUCLEOTIDE SEQUENCE [LARGE SCALE GENOMIC DNA]</scope>
    <source>
        <strain evidence="12 13">DSM 16080</strain>
    </source>
</reference>
<keyword evidence="10" id="KW-0175">Coiled coil</keyword>
<dbReference type="GO" id="GO:0016887">
    <property type="term" value="F:ATP hydrolysis activity"/>
    <property type="evidence" value="ECO:0007669"/>
    <property type="project" value="InterPro"/>
</dbReference>
<evidence type="ECO:0000256" key="10">
    <source>
        <dbReference type="SAM" id="Coils"/>
    </source>
</evidence>
<evidence type="ECO:0000256" key="7">
    <source>
        <dbReference type="ARBA" id="ARBA00023204"/>
    </source>
</evidence>
<dbReference type="GO" id="GO:0005524">
    <property type="term" value="F:ATP binding"/>
    <property type="evidence" value="ECO:0007669"/>
    <property type="project" value="UniProtKB-KW"/>
</dbReference>
<evidence type="ECO:0000313" key="13">
    <source>
        <dbReference type="Proteomes" id="UP000190027"/>
    </source>
</evidence>
<dbReference type="SUPFAM" id="SSF52540">
    <property type="entry name" value="P-loop containing nucleoside triphosphate hydrolases"/>
    <property type="match status" value="2"/>
</dbReference>
<evidence type="ECO:0000256" key="4">
    <source>
        <dbReference type="ARBA" id="ARBA00022741"/>
    </source>
</evidence>
<evidence type="ECO:0000256" key="9">
    <source>
        <dbReference type="PIRNR" id="PIRNR003128"/>
    </source>
</evidence>
<dbReference type="RefSeq" id="WP_078716103.1">
    <property type="nucleotide sequence ID" value="NZ_FUYC01000002.1"/>
</dbReference>
<evidence type="ECO:0000256" key="3">
    <source>
        <dbReference type="ARBA" id="ARBA00021315"/>
    </source>
</evidence>
<dbReference type="CDD" id="cd03241">
    <property type="entry name" value="ABC_RecN"/>
    <property type="match status" value="1"/>
</dbReference>
<dbReference type="PANTHER" id="PTHR11059">
    <property type="entry name" value="DNA REPAIR PROTEIN RECN"/>
    <property type="match status" value="1"/>
</dbReference>
<organism evidence="12 13">
    <name type="scientific">Paucidesulfovibrio gracilis DSM 16080</name>
    <dbReference type="NCBI Taxonomy" id="1121449"/>
    <lineage>
        <taxon>Bacteria</taxon>
        <taxon>Pseudomonadati</taxon>
        <taxon>Thermodesulfobacteriota</taxon>
        <taxon>Desulfovibrionia</taxon>
        <taxon>Desulfovibrionales</taxon>
        <taxon>Desulfovibrionaceae</taxon>
        <taxon>Paucidesulfovibrio</taxon>
    </lineage>
</organism>
<evidence type="ECO:0000256" key="8">
    <source>
        <dbReference type="ARBA" id="ARBA00033408"/>
    </source>
</evidence>
<proteinExistence type="inferred from homology"/>
<comment type="function">
    <text evidence="1 9">May be involved in recombinational repair of damaged DNA.</text>
</comment>
<evidence type="ECO:0000256" key="1">
    <source>
        <dbReference type="ARBA" id="ARBA00003618"/>
    </source>
</evidence>
<dbReference type="PIRSF" id="PIRSF003128">
    <property type="entry name" value="RecN"/>
    <property type="match status" value="1"/>
</dbReference>
<evidence type="ECO:0000259" key="11">
    <source>
        <dbReference type="Pfam" id="PF13476"/>
    </source>
</evidence>
<dbReference type="Proteomes" id="UP000190027">
    <property type="component" value="Unassembled WGS sequence"/>
</dbReference>
<keyword evidence="4" id="KW-0547">Nucleotide-binding</keyword>
<dbReference type="GO" id="GO:0006302">
    <property type="term" value="P:double-strand break repair"/>
    <property type="evidence" value="ECO:0007669"/>
    <property type="project" value="InterPro"/>
</dbReference>
<feature type="domain" description="Rad50/SbcC-type AAA" evidence="11">
    <location>
        <begin position="5"/>
        <end position="204"/>
    </location>
</feature>
<evidence type="ECO:0000256" key="5">
    <source>
        <dbReference type="ARBA" id="ARBA00022763"/>
    </source>
</evidence>
<evidence type="ECO:0000256" key="2">
    <source>
        <dbReference type="ARBA" id="ARBA00009441"/>
    </source>
</evidence>
<dbReference type="GO" id="GO:0043590">
    <property type="term" value="C:bacterial nucleoid"/>
    <property type="evidence" value="ECO:0007669"/>
    <property type="project" value="TreeGrafter"/>
</dbReference>
<dbReference type="PANTHER" id="PTHR11059:SF0">
    <property type="entry name" value="DNA REPAIR PROTEIN RECN"/>
    <property type="match status" value="1"/>
</dbReference>
<keyword evidence="5 9" id="KW-0227">DNA damage</keyword>
<dbReference type="STRING" id="1121449.SAMN02745704_00519"/>
<name>A0A1T4W8X4_9BACT</name>
<evidence type="ECO:0000313" key="12">
    <source>
        <dbReference type="EMBL" id="SKA73720.1"/>
    </source>
</evidence>
<dbReference type="Gene3D" id="3.40.50.300">
    <property type="entry name" value="P-loop containing nucleotide triphosphate hydrolases"/>
    <property type="match status" value="2"/>
</dbReference>
<keyword evidence="7 9" id="KW-0234">DNA repair</keyword>
<dbReference type="GO" id="GO:0006310">
    <property type="term" value="P:DNA recombination"/>
    <property type="evidence" value="ECO:0007669"/>
    <property type="project" value="InterPro"/>
</dbReference>
<dbReference type="AlphaFoldDB" id="A0A1T4W8X4"/>
<dbReference type="EMBL" id="FUYC01000002">
    <property type="protein sequence ID" value="SKA73720.1"/>
    <property type="molecule type" value="Genomic_DNA"/>
</dbReference>
<keyword evidence="13" id="KW-1185">Reference proteome</keyword>
<protein>
    <recommendedName>
        <fullName evidence="3 9">DNA repair protein RecN</fullName>
    </recommendedName>
    <alternativeName>
        <fullName evidence="8 9">Recombination protein N</fullName>
    </alternativeName>
</protein>
<feature type="coiled-coil region" evidence="10">
    <location>
        <begin position="144"/>
        <end position="215"/>
    </location>
</feature>
<sequence>MLELLRIHDLALIEDAELEFSAGLTVLTGETGAGKSFILRALDFLTGERMRRDMIRPGKEKAVVEALFVQPDGDLLIRRELSAETGRSRIYINDRLSSQEAIRELRPSLIVHTSQHGQQKLLSPAFQMRVVDEFLPDPALLTQRHAAMEELEGLITQRKELEERAQGLVNQRELLEFQREEIEKVDPQPGEEEELEALKQRLKDQELATQSLGNALDLLHGDISLADRLSALSRQMDEIARMYPDFAEDRDAVDTFRHQLDDLDARLRRNPAGEEEEGDLDAVEARLFEFSRLCRKLNRSMNEILRLKDEIAENLSFLDACELDRKRLAKQEQEAAGRLGEILQQLNAARQKAAQEFCRRVEQELHGLGFSEHARVDMHFEAHEPYPGLEELRGRLLWIPNPGQAPQPLDRIASGGELSRFLLALVSIRTDRSESLPSLLFDEVDAGVGGLTLNSLGDKLQALARRQQVLLITHWPQLAALAKRHFLIAKEVQDGQTFTRCRRLDADGVRRELSRMAGGGDKGQALAGRLI</sequence>
<dbReference type="InterPro" id="IPR038729">
    <property type="entry name" value="Rad50/SbcC_AAA"/>
</dbReference>
<dbReference type="InterPro" id="IPR004604">
    <property type="entry name" value="DNA_recomb/repair_RecN"/>
</dbReference>
<dbReference type="GO" id="GO:0009432">
    <property type="term" value="P:SOS response"/>
    <property type="evidence" value="ECO:0007669"/>
    <property type="project" value="TreeGrafter"/>
</dbReference>
<dbReference type="OrthoDB" id="9806954at2"/>
<keyword evidence="6" id="KW-0067">ATP-binding</keyword>
<gene>
    <name evidence="12" type="ORF">SAMN02745704_00519</name>
</gene>
<comment type="similarity">
    <text evidence="2 9">Belongs to the RecN family.</text>
</comment>